<evidence type="ECO:0000256" key="5">
    <source>
        <dbReference type="SAM" id="MobiDB-lite"/>
    </source>
</evidence>
<comment type="similarity">
    <text evidence="3">Belongs to the mitochondrion-specific ribosomal protein mS38 family.</text>
</comment>
<comment type="subcellular location">
    <subcellularLocation>
        <location evidence="1">Mitochondrion</location>
    </subcellularLocation>
</comment>
<reference evidence="7" key="1">
    <citation type="submission" date="2023-06" db="EMBL/GenBank/DDBJ databases">
        <title>Genome-scale phylogeny and comparative genomics of the fungal order Sordariales.</title>
        <authorList>
            <consortium name="Lawrence Berkeley National Laboratory"/>
            <person name="Hensen N."/>
            <person name="Bonometti L."/>
            <person name="Westerberg I."/>
            <person name="Brannstrom I.O."/>
            <person name="Guillou S."/>
            <person name="Cros-Aarteil S."/>
            <person name="Calhoun S."/>
            <person name="Haridas S."/>
            <person name="Kuo A."/>
            <person name="Mondo S."/>
            <person name="Pangilinan J."/>
            <person name="Riley R."/>
            <person name="Labutti K."/>
            <person name="Andreopoulos B."/>
            <person name="Lipzen A."/>
            <person name="Chen C."/>
            <person name="Yanf M."/>
            <person name="Daum C."/>
            <person name="Ng V."/>
            <person name="Clum A."/>
            <person name="Steindorff A."/>
            <person name="Ohm R."/>
            <person name="Martin F."/>
            <person name="Silar P."/>
            <person name="Natvig D."/>
            <person name="Lalanne C."/>
            <person name="Gautier V."/>
            <person name="Ament-Velasquez S.L."/>
            <person name="Kruys A."/>
            <person name="Hutchinson M.I."/>
            <person name="Powell A.J."/>
            <person name="Barry K."/>
            <person name="Miller A.N."/>
            <person name="Grigoriev I.V."/>
            <person name="Debuchy R."/>
            <person name="Gladieux P."/>
            <person name="Thoren M.H."/>
            <person name="Johannesson H."/>
        </authorList>
    </citation>
    <scope>NUCLEOTIDE SEQUENCE</scope>
    <source>
        <strain evidence="7">CBS 606.72</strain>
    </source>
</reference>
<dbReference type="GO" id="GO:0005739">
    <property type="term" value="C:mitochondrion"/>
    <property type="evidence" value="ECO:0007669"/>
    <property type="project" value="UniProtKB-SubCell"/>
</dbReference>
<gene>
    <name evidence="7" type="ORF">B0T14DRAFT_560136</name>
</gene>
<evidence type="ECO:0000256" key="2">
    <source>
        <dbReference type="ARBA" id="ARBA00023128"/>
    </source>
</evidence>
<keyword evidence="8" id="KW-1185">Reference proteome</keyword>
<evidence type="ECO:0000256" key="1">
    <source>
        <dbReference type="ARBA" id="ARBA00004173"/>
    </source>
</evidence>
<dbReference type="SMART" id="SM01155">
    <property type="entry name" value="DUF1713"/>
    <property type="match status" value="1"/>
</dbReference>
<dbReference type="InterPro" id="IPR013177">
    <property type="entry name" value="Ribosomal_mS38_C"/>
</dbReference>
<feature type="region of interest" description="Disordered" evidence="5">
    <location>
        <begin position="1"/>
        <end position="98"/>
    </location>
</feature>
<dbReference type="EMBL" id="JAULSU010000001">
    <property type="protein sequence ID" value="KAK0632446.1"/>
    <property type="molecule type" value="Genomic_DNA"/>
</dbReference>
<organism evidence="7 8">
    <name type="scientific">Immersiella caudata</name>
    <dbReference type="NCBI Taxonomy" id="314043"/>
    <lineage>
        <taxon>Eukaryota</taxon>
        <taxon>Fungi</taxon>
        <taxon>Dikarya</taxon>
        <taxon>Ascomycota</taxon>
        <taxon>Pezizomycotina</taxon>
        <taxon>Sordariomycetes</taxon>
        <taxon>Sordariomycetidae</taxon>
        <taxon>Sordariales</taxon>
        <taxon>Lasiosphaeriaceae</taxon>
        <taxon>Immersiella</taxon>
    </lineage>
</organism>
<dbReference type="AlphaFoldDB" id="A0AA39XEF5"/>
<feature type="compositionally biased region" description="Low complexity" evidence="5">
    <location>
        <begin position="1"/>
        <end position="27"/>
    </location>
</feature>
<dbReference type="PANTHER" id="PTHR32035">
    <property type="entry name" value="AURORA KINASE A-INTERACTING PROTEIN"/>
    <property type="match status" value="1"/>
</dbReference>
<feature type="compositionally biased region" description="Basic residues" evidence="5">
    <location>
        <begin position="308"/>
        <end position="325"/>
    </location>
</feature>
<keyword evidence="2" id="KW-0496">Mitochondrion</keyword>
<evidence type="ECO:0000256" key="4">
    <source>
        <dbReference type="ARBA" id="ARBA00035682"/>
    </source>
</evidence>
<sequence length="331" mass="36708">MLPSSVRRVVSTAPSSPVVSSLTSSAPRAAASVFGRAYKPNGHQRRYSSSKPSSPDGGSRDFAARPTVPASGNSKTTGEKRKRKAKDAAPQLPSVPSTRHIKDEGLALSAFFALHRPISVTQLMPKTVSDDAFAQIFMQKKGHGTQRVLSTLSSAIDELEQPLSQASLEDKQEGGDKLTYKRADGTEANVYVQLDAGIDSMSGNYLPFTPPPPPQPVSDMAAEADEISAAAEEPRTRVYKTMVTIEETMDSDGQVRVVAHSPRVVEDETQPRSFLERMALRQMRWEDARQMQDGTMHAMSVKRIRKLKMKKQKYKKLRKRTRNERRKLDRL</sequence>
<dbReference type="PANTHER" id="PTHR32035:SF3">
    <property type="entry name" value="SMALL RIBOSOMAL SUBUNIT PROTEIN MS38"/>
    <property type="match status" value="1"/>
</dbReference>
<evidence type="ECO:0000256" key="3">
    <source>
        <dbReference type="ARBA" id="ARBA00035647"/>
    </source>
</evidence>
<accession>A0AA39XEF5</accession>
<feature type="domain" description="Ribosomal protein mS38 C-terminal" evidence="6">
    <location>
        <begin position="297"/>
        <end position="330"/>
    </location>
</feature>
<evidence type="ECO:0000259" key="6">
    <source>
        <dbReference type="SMART" id="SM01155"/>
    </source>
</evidence>
<dbReference type="Pfam" id="PF08213">
    <property type="entry name" value="COX24_C"/>
    <property type="match status" value="1"/>
</dbReference>
<feature type="region of interest" description="Disordered" evidence="5">
    <location>
        <begin position="308"/>
        <end position="331"/>
    </location>
</feature>
<evidence type="ECO:0000313" key="8">
    <source>
        <dbReference type="Proteomes" id="UP001175000"/>
    </source>
</evidence>
<protein>
    <recommendedName>
        <fullName evidence="4">Small ribosomal subunit protein mS38</fullName>
    </recommendedName>
</protein>
<comment type="caution">
    <text evidence="7">The sequence shown here is derived from an EMBL/GenBank/DDBJ whole genome shotgun (WGS) entry which is preliminary data.</text>
</comment>
<proteinExistence type="inferred from homology"/>
<dbReference type="Proteomes" id="UP001175000">
    <property type="component" value="Unassembled WGS sequence"/>
</dbReference>
<name>A0AA39XEF5_9PEZI</name>
<evidence type="ECO:0000313" key="7">
    <source>
        <dbReference type="EMBL" id="KAK0632446.1"/>
    </source>
</evidence>